<dbReference type="SUPFAM" id="SSF53474">
    <property type="entry name" value="alpha/beta-Hydrolases"/>
    <property type="match status" value="1"/>
</dbReference>
<dbReference type="OMA" id="WHIASDD"/>
<dbReference type="Proteomes" id="UP000007148">
    <property type="component" value="Unassembled WGS sequence"/>
</dbReference>
<proteinExistence type="predicted"/>
<dbReference type="PANTHER" id="PTHR17630">
    <property type="entry name" value="DIENELACTONE HYDROLASE"/>
    <property type="match status" value="1"/>
</dbReference>
<dbReference type="InterPro" id="IPR029058">
    <property type="entry name" value="AB_hydrolase_fold"/>
</dbReference>
<gene>
    <name evidence="2" type="ORF">PIIN_03922</name>
</gene>
<feature type="domain" description="Dienelactone hydrolase" evidence="1">
    <location>
        <begin position="39"/>
        <end position="269"/>
    </location>
</feature>
<dbReference type="HOGENOM" id="CLU_054590_2_0_1"/>
<comment type="caution">
    <text evidence="2">The sequence shown here is derived from an EMBL/GenBank/DDBJ whole genome shotgun (WGS) entry which is preliminary data.</text>
</comment>
<organism evidence="2 3">
    <name type="scientific">Serendipita indica (strain DSM 11827)</name>
    <name type="common">Root endophyte fungus</name>
    <name type="synonym">Piriformospora indica</name>
    <dbReference type="NCBI Taxonomy" id="1109443"/>
    <lineage>
        <taxon>Eukaryota</taxon>
        <taxon>Fungi</taxon>
        <taxon>Dikarya</taxon>
        <taxon>Basidiomycota</taxon>
        <taxon>Agaricomycotina</taxon>
        <taxon>Agaricomycetes</taxon>
        <taxon>Sebacinales</taxon>
        <taxon>Serendipitaceae</taxon>
        <taxon>Serendipita</taxon>
    </lineage>
</organism>
<accession>G4TF89</accession>
<dbReference type="GO" id="GO:0016787">
    <property type="term" value="F:hydrolase activity"/>
    <property type="evidence" value="ECO:0007669"/>
    <property type="project" value="UniProtKB-KW"/>
</dbReference>
<dbReference type="AlphaFoldDB" id="G4TF89"/>
<dbReference type="eggNOG" id="KOG3043">
    <property type="taxonomic scope" value="Eukaryota"/>
</dbReference>
<keyword evidence="2" id="KW-0378">Hydrolase</keyword>
<dbReference type="Pfam" id="PF01738">
    <property type="entry name" value="DLH"/>
    <property type="match status" value="1"/>
</dbReference>
<evidence type="ECO:0000259" key="1">
    <source>
        <dbReference type="Pfam" id="PF01738"/>
    </source>
</evidence>
<protein>
    <submittedName>
        <fullName evidence="2">Related to dienelactone hydrolase endo-1,3,1,4-beta-D-glucanase-Laccaria bicolor</fullName>
    </submittedName>
</protein>
<reference evidence="2 3" key="1">
    <citation type="journal article" date="2011" name="PLoS Pathog.">
        <title>Endophytic Life Strategies Decoded by Genome and Transcriptome Analyses of the Mutualistic Root Symbiont Piriformospora indica.</title>
        <authorList>
            <person name="Zuccaro A."/>
            <person name="Lahrmann U."/>
            <person name="Guldener U."/>
            <person name="Langen G."/>
            <person name="Pfiffi S."/>
            <person name="Biedenkopf D."/>
            <person name="Wong P."/>
            <person name="Samans B."/>
            <person name="Grimm C."/>
            <person name="Basiewicz M."/>
            <person name="Murat C."/>
            <person name="Martin F."/>
            <person name="Kogel K.H."/>
        </authorList>
    </citation>
    <scope>NUCLEOTIDE SEQUENCE [LARGE SCALE GENOMIC DNA]</scope>
    <source>
        <strain evidence="2 3">DSM 11827</strain>
    </source>
</reference>
<dbReference type="OrthoDB" id="10019231at2759"/>
<keyword evidence="3" id="KW-1185">Reference proteome</keyword>
<sequence length="271" mass="29718">MDSLCDNCVTGERLSGSPKGSILTSTSPLSSYYGPLSTETKPKRAIVVITDIFGLSIDNPMVIADILGEKCAADVWVPDIFKGNPLVNLKGIEFPYADVPGQQLTPEQEAKKNAVLGSVRERVGEFPPDKQDPEIADFIRHIRQEHGYEKIGVVGYCWGGGNAIRVAAMGNNIIDSIAAVHPSHNVQDPITKVKIPIGFFIPEDDIAWDRDFAQKIKQEWATSPDAPRHLFKDYLGVTHGFGSRPNLAIPQVKTAWEALTNDLVAWLNDTL</sequence>
<evidence type="ECO:0000313" key="2">
    <source>
        <dbReference type="EMBL" id="CCA69982.1"/>
    </source>
</evidence>
<name>G4TF89_SERID</name>
<dbReference type="EMBL" id="CAFZ01000069">
    <property type="protein sequence ID" value="CCA69982.1"/>
    <property type="molecule type" value="Genomic_DNA"/>
</dbReference>
<dbReference type="STRING" id="1109443.G4TF89"/>
<evidence type="ECO:0000313" key="3">
    <source>
        <dbReference type="Proteomes" id="UP000007148"/>
    </source>
</evidence>
<dbReference type="InterPro" id="IPR002925">
    <property type="entry name" value="Dienelactn_hydro"/>
</dbReference>
<dbReference type="Gene3D" id="3.40.50.1820">
    <property type="entry name" value="alpha/beta hydrolase"/>
    <property type="match status" value="1"/>
</dbReference>
<dbReference type="InParanoid" id="G4TF89"/>
<dbReference type="PANTHER" id="PTHR17630:SF44">
    <property type="entry name" value="PROTEIN AIM2"/>
    <property type="match status" value="1"/>
</dbReference>